<accession>A0ABQ0C2M5</accession>
<protein>
    <recommendedName>
        <fullName evidence="3">Terminase</fullName>
    </recommendedName>
</protein>
<evidence type="ECO:0008006" key="3">
    <source>
        <dbReference type="Google" id="ProtNLM"/>
    </source>
</evidence>
<comment type="caution">
    <text evidence="1">The sequence shown here is derived from an EMBL/GenBank/DDBJ whole genome shotgun (WGS) entry which is preliminary data.</text>
</comment>
<evidence type="ECO:0000313" key="2">
    <source>
        <dbReference type="Proteomes" id="UP001600941"/>
    </source>
</evidence>
<evidence type="ECO:0000313" key="1">
    <source>
        <dbReference type="EMBL" id="GAA6503043.1"/>
    </source>
</evidence>
<dbReference type="EMBL" id="BAABZQ010000001">
    <property type="protein sequence ID" value="GAA6503043.1"/>
    <property type="molecule type" value="Genomic_DNA"/>
</dbReference>
<dbReference type="InterPro" id="IPR006448">
    <property type="entry name" value="Phage_term_ssu_P27"/>
</dbReference>
<name>A0ABQ0C2M5_9FIRM</name>
<dbReference type="Proteomes" id="UP001600941">
    <property type="component" value="Unassembled WGS sequence"/>
</dbReference>
<dbReference type="RefSeq" id="WP_158587376.1">
    <property type="nucleotide sequence ID" value="NZ_AP031413.1"/>
</dbReference>
<dbReference type="Pfam" id="PF05119">
    <property type="entry name" value="Terminase_4"/>
    <property type="match status" value="1"/>
</dbReference>
<proteinExistence type="predicted"/>
<gene>
    <name evidence="1" type="ORF">K340107D12_58590</name>
</gene>
<reference evidence="1 2" key="1">
    <citation type="submission" date="2024-04" db="EMBL/GenBank/DDBJ databases">
        <title>Defined microbial consortia suppress multidrug-resistant proinflammatory Enterobacteriaceae via ecological control.</title>
        <authorList>
            <person name="Furuichi M."/>
            <person name="Kawaguchi T."/>
            <person name="Pust M."/>
            <person name="Yasuma K."/>
            <person name="Plichta D."/>
            <person name="Hasegawa N."/>
            <person name="Ohya T."/>
            <person name="Bhattarai S."/>
            <person name="Sasajima S."/>
            <person name="Aoto Y."/>
            <person name="Tuganbaev T."/>
            <person name="Yaginuma M."/>
            <person name="Ueda M."/>
            <person name="Okahashi N."/>
            <person name="Amafuji K."/>
            <person name="Kiridooshi Y."/>
            <person name="Sugita K."/>
            <person name="Strazar M."/>
            <person name="Skelly A."/>
            <person name="Suda W."/>
            <person name="Hattori M."/>
            <person name="Nakamoto N."/>
            <person name="Caballero S."/>
            <person name="Norman J."/>
            <person name="Olle B."/>
            <person name="Tanoue T."/>
            <person name="Arita M."/>
            <person name="Bucci V."/>
            <person name="Atarashi K."/>
            <person name="Xavier R."/>
            <person name="Honda K."/>
        </authorList>
    </citation>
    <scope>NUCLEOTIDE SEQUENCE [LARGE SCALE GENOMIC DNA]</scope>
    <source>
        <strain evidence="2">k34-0107-D12</strain>
    </source>
</reference>
<organism evidence="1 2">
    <name type="scientific">Blautia parvula</name>
    <dbReference type="NCBI Taxonomy" id="2877527"/>
    <lineage>
        <taxon>Bacteria</taxon>
        <taxon>Bacillati</taxon>
        <taxon>Bacillota</taxon>
        <taxon>Clostridia</taxon>
        <taxon>Lachnospirales</taxon>
        <taxon>Lachnospiraceae</taxon>
        <taxon>Blautia</taxon>
    </lineage>
</organism>
<keyword evidence="2" id="KW-1185">Reference proteome</keyword>
<sequence>MKKQTMSRKRNALYRETKAGMEALGTYKSEFEAPIKRYVELRLQYDILNEKWYENDCQITEVYTNKAGAKNQRKTALYLALETMRRELTEMENVLGLTPKGLKLLKTKGLEKKKGGALAEALRKADGEV</sequence>